<evidence type="ECO:0000256" key="4">
    <source>
        <dbReference type="ARBA" id="ARBA00022827"/>
    </source>
</evidence>
<evidence type="ECO:0000259" key="7">
    <source>
        <dbReference type="Pfam" id="PF01266"/>
    </source>
</evidence>
<dbReference type="InterPro" id="IPR006076">
    <property type="entry name" value="FAD-dep_OxRdtase"/>
</dbReference>
<dbReference type="GO" id="GO:0004368">
    <property type="term" value="F:glycerol-3-phosphate dehydrogenase (quinone) activity"/>
    <property type="evidence" value="ECO:0007669"/>
    <property type="project" value="UniProtKB-EC"/>
</dbReference>
<keyword evidence="4" id="KW-0274">FAD</keyword>
<dbReference type="KEGG" id="sphl:LPB140_01255"/>
<comment type="similarity">
    <text evidence="2 6">Belongs to the FAD-dependent glycerol-3-phosphate dehydrogenase family.</text>
</comment>
<feature type="domain" description="FAD dependent oxidoreductase" evidence="7">
    <location>
        <begin position="7"/>
        <end position="341"/>
    </location>
</feature>
<dbReference type="PRINTS" id="PR01001">
    <property type="entry name" value="FADG3PDH"/>
</dbReference>
<evidence type="ECO:0000259" key="8">
    <source>
        <dbReference type="Pfam" id="PF16901"/>
    </source>
</evidence>
<dbReference type="Gene3D" id="3.30.9.10">
    <property type="entry name" value="D-Amino Acid Oxidase, subunit A, domain 2"/>
    <property type="match status" value="1"/>
</dbReference>
<evidence type="ECO:0000313" key="10">
    <source>
        <dbReference type="Proteomes" id="UP000242561"/>
    </source>
</evidence>
<dbReference type="EMBL" id="CP018154">
    <property type="protein sequence ID" value="APG63454.1"/>
    <property type="molecule type" value="Genomic_DNA"/>
</dbReference>
<feature type="domain" description="Alpha-glycerophosphate oxidase C-terminal" evidence="8">
    <location>
        <begin position="384"/>
        <end position="482"/>
    </location>
</feature>
<dbReference type="PROSITE" id="PS00978">
    <property type="entry name" value="FAD_G3PDH_2"/>
    <property type="match status" value="1"/>
</dbReference>
<dbReference type="PROSITE" id="PS00977">
    <property type="entry name" value="FAD_G3PDH_1"/>
    <property type="match status" value="1"/>
</dbReference>
<protein>
    <recommendedName>
        <fullName evidence="6">Glycerol-3-phosphate dehydrogenase</fullName>
        <ecNumber evidence="6">1.1.5.3</ecNumber>
    </recommendedName>
</protein>
<dbReference type="RefSeq" id="WP_072560099.1">
    <property type="nucleotide sequence ID" value="NZ_CP018154.1"/>
</dbReference>
<keyword evidence="5 6" id="KW-0560">Oxidoreductase</keyword>
<dbReference type="OrthoDB" id="9766796at2"/>
<gene>
    <name evidence="9" type="ORF">LPB140_01255</name>
</gene>
<evidence type="ECO:0000256" key="3">
    <source>
        <dbReference type="ARBA" id="ARBA00022630"/>
    </source>
</evidence>
<accession>A0A1L3JEA1</accession>
<evidence type="ECO:0000256" key="6">
    <source>
        <dbReference type="RuleBase" id="RU361217"/>
    </source>
</evidence>
<name>A0A1L3JEA1_9SPHN</name>
<evidence type="ECO:0000256" key="5">
    <source>
        <dbReference type="ARBA" id="ARBA00023002"/>
    </source>
</evidence>
<evidence type="ECO:0000256" key="1">
    <source>
        <dbReference type="ARBA" id="ARBA00001974"/>
    </source>
</evidence>
<dbReference type="InterPro" id="IPR038299">
    <property type="entry name" value="DAO_C_sf"/>
</dbReference>
<dbReference type="InterPro" id="IPR036188">
    <property type="entry name" value="FAD/NAD-bd_sf"/>
</dbReference>
<dbReference type="Pfam" id="PF16901">
    <property type="entry name" value="DAO_C"/>
    <property type="match status" value="1"/>
</dbReference>
<proteinExistence type="inferred from homology"/>
<dbReference type="Gene3D" id="3.50.50.60">
    <property type="entry name" value="FAD/NAD(P)-binding domain"/>
    <property type="match status" value="1"/>
</dbReference>
<sequence>MNEKIYDIAIIGGGINGTGIARDAAGRGANILLLEKGDLASGTSSASTKLIHGGLRYLEHYEFALVREALSERERLWAIAPHIIHPMRFILPYRKGLRPAWLLRLGLFIYDHLGGRKKLPATQSVNLHKHPAGQAIDDMFVKGFEYSDCWVDDARLVVLNARDAANNGADIMPHHNVAKLERDGKFWRITANENGKEHIFCAKSIINAAGPSVANLHKLSGEHSNLGIRLVRGSHIIVPKIFDHDYAYFFQNPDGRIFFAIPYEDDFTLIGTTDQDHEGTLDEIKASDEEIAYMCTSASDYFKIPVRQEDVIWTYSGVRPLIDDGSGRPESATRGYSFECDGGGDNAPILSIFGGKITSYRHLAEEALDRMAAHLPRMKTGKWTSTKPLPGGNFPTDGRAALVQNWAAAHPWAQQSWLKRWARSYGTLAENWLSNAVSQSDLGQDFGHGLYAAEVDYLIDQEWARHSDDILWRRTKLGLRLTPEQVKNLQNYVEKRIMT</sequence>
<reference evidence="9 10" key="1">
    <citation type="submission" date="2016-11" db="EMBL/GenBank/DDBJ databases">
        <title>Sphingorhabdus sp. LPB0140, isolated from marine environment.</title>
        <authorList>
            <person name="Kim E."/>
            <person name="Yi H."/>
        </authorList>
    </citation>
    <scope>NUCLEOTIDE SEQUENCE [LARGE SCALE GENOMIC DNA]</scope>
    <source>
        <strain evidence="9 10">LPB0140</strain>
    </source>
</reference>
<dbReference type="EC" id="1.1.5.3" evidence="6"/>
<comment type="cofactor">
    <cofactor evidence="1 6">
        <name>FAD</name>
        <dbReference type="ChEBI" id="CHEBI:57692"/>
    </cofactor>
</comment>
<dbReference type="STRING" id="1913578.LPB140_01255"/>
<organism evidence="9 10">
    <name type="scientific">Sphingorhabdus lutea</name>
    <dbReference type="NCBI Taxonomy" id="1913578"/>
    <lineage>
        <taxon>Bacteria</taxon>
        <taxon>Pseudomonadati</taxon>
        <taxon>Pseudomonadota</taxon>
        <taxon>Alphaproteobacteria</taxon>
        <taxon>Sphingomonadales</taxon>
        <taxon>Sphingomonadaceae</taxon>
        <taxon>Sphingorhabdus</taxon>
    </lineage>
</organism>
<dbReference type="PANTHER" id="PTHR11985:SF15">
    <property type="entry name" value="GLYCEROL-3-PHOSPHATE DEHYDROGENASE, MITOCHONDRIAL"/>
    <property type="match status" value="1"/>
</dbReference>
<dbReference type="Gene3D" id="1.10.8.870">
    <property type="entry name" value="Alpha-glycerophosphate oxidase, cap domain"/>
    <property type="match status" value="1"/>
</dbReference>
<dbReference type="InterPro" id="IPR000447">
    <property type="entry name" value="G3P_DH_FAD-dep"/>
</dbReference>
<keyword evidence="10" id="KW-1185">Reference proteome</keyword>
<dbReference type="NCBIfam" id="NF008899">
    <property type="entry name" value="PRK12266.1"/>
    <property type="match status" value="1"/>
</dbReference>
<dbReference type="PANTHER" id="PTHR11985">
    <property type="entry name" value="GLYCEROL-3-PHOSPHATE DEHYDROGENASE"/>
    <property type="match status" value="1"/>
</dbReference>
<dbReference type="Gene3D" id="6.10.250.1890">
    <property type="match status" value="1"/>
</dbReference>
<comment type="catalytic activity">
    <reaction evidence="6">
        <text>a quinone + sn-glycerol 3-phosphate = dihydroxyacetone phosphate + a quinol</text>
        <dbReference type="Rhea" id="RHEA:18977"/>
        <dbReference type="ChEBI" id="CHEBI:24646"/>
        <dbReference type="ChEBI" id="CHEBI:57597"/>
        <dbReference type="ChEBI" id="CHEBI:57642"/>
        <dbReference type="ChEBI" id="CHEBI:132124"/>
        <dbReference type="EC" id="1.1.5.3"/>
    </reaction>
</comment>
<dbReference type="InterPro" id="IPR031656">
    <property type="entry name" value="DAO_C"/>
</dbReference>
<dbReference type="Proteomes" id="UP000242561">
    <property type="component" value="Chromosome"/>
</dbReference>
<dbReference type="SUPFAM" id="SSF51905">
    <property type="entry name" value="FAD/NAD(P)-binding domain"/>
    <property type="match status" value="1"/>
</dbReference>
<dbReference type="NCBIfam" id="NF009906">
    <property type="entry name" value="PRK13369.1"/>
    <property type="match status" value="1"/>
</dbReference>
<evidence type="ECO:0000313" key="9">
    <source>
        <dbReference type="EMBL" id="APG63454.1"/>
    </source>
</evidence>
<dbReference type="Pfam" id="PF01266">
    <property type="entry name" value="DAO"/>
    <property type="match status" value="1"/>
</dbReference>
<dbReference type="AlphaFoldDB" id="A0A1L3JEA1"/>
<dbReference type="GO" id="GO:0009331">
    <property type="term" value="C:glycerol-3-phosphate dehydrogenase (FAD) complex"/>
    <property type="evidence" value="ECO:0007669"/>
    <property type="project" value="UniProtKB-UniRule"/>
</dbReference>
<keyword evidence="3 6" id="KW-0285">Flavoprotein</keyword>
<evidence type="ECO:0000256" key="2">
    <source>
        <dbReference type="ARBA" id="ARBA00007330"/>
    </source>
</evidence>
<dbReference type="GO" id="GO:0046168">
    <property type="term" value="P:glycerol-3-phosphate catabolic process"/>
    <property type="evidence" value="ECO:0007669"/>
    <property type="project" value="TreeGrafter"/>
</dbReference>